<feature type="domain" description="TACO1/YebC-like second and third" evidence="1">
    <location>
        <begin position="1"/>
        <end position="36"/>
    </location>
</feature>
<dbReference type="InterPro" id="IPR029072">
    <property type="entry name" value="YebC-like"/>
</dbReference>
<reference evidence="3" key="1">
    <citation type="submission" date="2017-10" db="EMBL/GenBank/DDBJ databases">
        <authorList>
            <person name="Frank J."/>
        </authorList>
    </citation>
    <scope>NUCLEOTIDE SEQUENCE [LARGE SCALE GENOMIC DNA]</scope>
</reference>
<protein>
    <recommendedName>
        <fullName evidence="1">TACO1/YebC-like second and third domain-containing protein</fullName>
    </recommendedName>
</protein>
<name>A0A2C9CD79_KUEST</name>
<dbReference type="Pfam" id="PF01709">
    <property type="entry name" value="Transcrip_reg"/>
    <property type="match status" value="1"/>
</dbReference>
<gene>
    <name evidence="2" type="ORF">KSMBR1_1034</name>
</gene>
<dbReference type="Proteomes" id="UP000221734">
    <property type="component" value="Chromosome Kuenenia_stuttgartiensis_MBR1"/>
</dbReference>
<dbReference type="AlphaFoldDB" id="A0A2C9CD79"/>
<dbReference type="KEGG" id="kst:KSMBR1_1034"/>
<accession>A0A2C9CD79</accession>
<dbReference type="Gene3D" id="3.30.70.980">
    <property type="match status" value="1"/>
</dbReference>
<keyword evidence="3" id="KW-1185">Reference proteome</keyword>
<dbReference type="InterPro" id="IPR048300">
    <property type="entry name" value="TACO1_YebC-like_2nd/3rd_dom"/>
</dbReference>
<dbReference type="EMBL" id="LT934425">
    <property type="protein sequence ID" value="SOH03538.1"/>
    <property type="molecule type" value="Genomic_DNA"/>
</dbReference>
<organism evidence="2 3">
    <name type="scientific">Kuenenia stuttgartiensis</name>
    <dbReference type="NCBI Taxonomy" id="174633"/>
    <lineage>
        <taxon>Bacteria</taxon>
        <taxon>Pseudomonadati</taxon>
        <taxon>Planctomycetota</taxon>
        <taxon>Candidatus Brocadiia</taxon>
        <taxon>Candidatus Brocadiales</taxon>
        <taxon>Candidatus Brocadiaceae</taxon>
        <taxon>Candidatus Kuenenia</taxon>
    </lineage>
</organism>
<proteinExistence type="predicted"/>
<evidence type="ECO:0000313" key="3">
    <source>
        <dbReference type="Proteomes" id="UP000221734"/>
    </source>
</evidence>
<evidence type="ECO:0000259" key="1">
    <source>
        <dbReference type="Pfam" id="PF01709"/>
    </source>
</evidence>
<dbReference type="InterPro" id="IPR026564">
    <property type="entry name" value="Transcrip_reg_TACO1-like_dom3"/>
</dbReference>
<dbReference type="SUPFAM" id="SSF75625">
    <property type="entry name" value="YebC-like"/>
    <property type="match status" value="1"/>
</dbReference>
<sequence length="43" mass="4907">MGETGCVSWMFEKKGIILVNNNVCVEDEFMMLVLDAVQRISKQ</sequence>
<evidence type="ECO:0000313" key="2">
    <source>
        <dbReference type="EMBL" id="SOH03538.1"/>
    </source>
</evidence>